<reference evidence="1" key="1">
    <citation type="submission" date="2020-10" db="EMBL/GenBank/DDBJ databases">
        <authorList>
            <person name="Han B."/>
            <person name="Lu T."/>
            <person name="Zhao Q."/>
            <person name="Huang X."/>
            <person name="Zhao Y."/>
        </authorList>
    </citation>
    <scope>NUCLEOTIDE SEQUENCE</scope>
</reference>
<proteinExistence type="predicted"/>
<protein>
    <recommendedName>
        <fullName evidence="3">Endonuclease/exonuclease/phosphatase domain-containing protein</fullName>
    </recommendedName>
</protein>
<dbReference type="OrthoDB" id="686933at2759"/>
<dbReference type="Gene3D" id="3.60.10.10">
    <property type="entry name" value="Endonuclease/exonuclease/phosphatase"/>
    <property type="match status" value="1"/>
</dbReference>
<gene>
    <name evidence="1" type="ORF">NCGR_LOCUS27088</name>
</gene>
<dbReference type="Proteomes" id="UP000604825">
    <property type="component" value="Unassembled WGS sequence"/>
</dbReference>
<keyword evidence="2" id="KW-1185">Reference proteome</keyword>
<evidence type="ECO:0000313" key="1">
    <source>
        <dbReference type="EMBL" id="CAD6240521.1"/>
    </source>
</evidence>
<organism evidence="1 2">
    <name type="scientific">Miscanthus lutarioriparius</name>
    <dbReference type="NCBI Taxonomy" id="422564"/>
    <lineage>
        <taxon>Eukaryota</taxon>
        <taxon>Viridiplantae</taxon>
        <taxon>Streptophyta</taxon>
        <taxon>Embryophyta</taxon>
        <taxon>Tracheophyta</taxon>
        <taxon>Spermatophyta</taxon>
        <taxon>Magnoliopsida</taxon>
        <taxon>Liliopsida</taxon>
        <taxon>Poales</taxon>
        <taxon>Poaceae</taxon>
        <taxon>PACMAD clade</taxon>
        <taxon>Panicoideae</taxon>
        <taxon>Andropogonodae</taxon>
        <taxon>Andropogoneae</taxon>
        <taxon>Saccharinae</taxon>
        <taxon>Miscanthus</taxon>
    </lineage>
</organism>
<dbReference type="SUPFAM" id="SSF56219">
    <property type="entry name" value="DNase I-like"/>
    <property type="match status" value="1"/>
</dbReference>
<sequence>MELDDDVMVEYLEINSDPFSQEDDETCQLPEEWVFDLAEERKRNIRTNLSDTVMERDPDLTSNIEEAQSNQDIGLDFLDGNPYYVETMVELECSRTATKANGSAGGILMGADTDLFNMAIGEMLNYSVSVIMTCKKTRFSWKLIVVYGPAYDEQRQTFLDELDLVMNSWQGPILIGGDFNLVRFLSDKNNGIINHRWADSFNEWKDSFKDMVKKSWNTPCRLANSMDRWPFKIRTLRRMVRGWAANEVAAMNKTKVVLVDKYSKLEILSESTELNSEELNEFRAVEKELEHI</sequence>
<name>A0A811PH34_9POAL</name>
<dbReference type="AlphaFoldDB" id="A0A811PH34"/>
<evidence type="ECO:0008006" key="3">
    <source>
        <dbReference type="Google" id="ProtNLM"/>
    </source>
</evidence>
<dbReference type="EMBL" id="CAJGYO010000006">
    <property type="protein sequence ID" value="CAD6240521.1"/>
    <property type="molecule type" value="Genomic_DNA"/>
</dbReference>
<evidence type="ECO:0000313" key="2">
    <source>
        <dbReference type="Proteomes" id="UP000604825"/>
    </source>
</evidence>
<comment type="caution">
    <text evidence="1">The sequence shown here is derived from an EMBL/GenBank/DDBJ whole genome shotgun (WGS) entry which is preliminary data.</text>
</comment>
<dbReference type="InterPro" id="IPR036691">
    <property type="entry name" value="Endo/exonu/phosph_ase_sf"/>
</dbReference>
<accession>A0A811PH34</accession>